<comment type="subcellular location">
    <subcellularLocation>
        <location evidence="5">Cytoplasm</location>
    </subcellularLocation>
</comment>
<dbReference type="InterPro" id="IPR041698">
    <property type="entry name" value="Methyltransf_25"/>
</dbReference>
<comment type="catalytic activity">
    <reaction evidence="5">
        <text>trans-aconitate + S-adenosyl-L-methionine = (E)-3-(methoxycarbonyl)pent-2-enedioate + S-adenosyl-L-homocysteine</text>
        <dbReference type="Rhea" id="RHEA:14969"/>
        <dbReference type="ChEBI" id="CHEBI:15708"/>
        <dbReference type="ChEBI" id="CHEBI:57470"/>
        <dbReference type="ChEBI" id="CHEBI:57856"/>
        <dbReference type="ChEBI" id="CHEBI:59789"/>
        <dbReference type="EC" id="2.1.1.144"/>
    </reaction>
</comment>
<keyword evidence="1 5" id="KW-0963">Cytoplasm</keyword>
<dbReference type="Gene3D" id="3.40.50.150">
    <property type="entry name" value="Vaccinia Virus protein VP39"/>
    <property type="match status" value="1"/>
</dbReference>
<comment type="function">
    <text evidence="5">Catalyzes the S-adenosylmethionine monomethyl esterification of trans-aconitate.</text>
</comment>
<evidence type="ECO:0000256" key="4">
    <source>
        <dbReference type="ARBA" id="ARBA00022691"/>
    </source>
</evidence>
<dbReference type="Pfam" id="PF13649">
    <property type="entry name" value="Methyltransf_25"/>
    <property type="match status" value="1"/>
</dbReference>
<gene>
    <name evidence="5" type="primary">tam</name>
    <name evidence="7" type="ORF">BKA15_006490</name>
</gene>
<evidence type="ECO:0000256" key="5">
    <source>
        <dbReference type="HAMAP-Rule" id="MF_00560"/>
    </source>
</evidence>
<dbReference type="GO" id="GO:0005737">
    <property type="term" value="C:cytoplasm"/>
    <property type="evidence" value="ECO:0007669"/>
    <property type="project" value="UniProtKB-SubCell"/>
</dbReference>
<dbReference type="RefSeq" id="WP_179757713.1">
    <property type="nucleotide sequence ID" value="NZ_JACCBU010000001.1"/>
</dbReference>
<dbReference type="Proteomes" id="UP000569914">
    <property type="component" value="Unassembled WGS sequence"/>
</dbReference>
<dbReference type="InterPro" id="IPR023506">
    <property type="entry name" value="Trans-aconitate_MeTrfase"/>
</dbReference>
<accession>A0A7Y9IDW9</accession>
<dbReference type="GO" id="GO:0032259">
    <property type="term" value="P:methylation"/>
    <property type="evidence" value="ECO:0007669"/>
    <property type="project" value="UniProtKB-KW"/>
</dbReference>
<evidence type="ECO:0000313" key="7">
    <source>
        <dbReference type="EMBL" id="NYE75161.1"/>
    </source>
</evidence>
<dbReference type="NCBIfam" id="NF010703">
    <property type="entry name" value="PRK14103.1"/>
    <property type="match status" value="1"/>
</dbReference>
<name>A0A7Y9IDW9_9ACTN</name>
<reference evidence="7 8" key="1">
    <citation type="submission" date="2020-07" db="EMBL/GenBank/DDBJ databases">
        <title>Sequencing the genomes of 1000 actinobacteria strains.</title>
        <authorList>
            <person name="Klenk H.-P."/>
        </authorList>
    </citation>
    <scope>NUCLEOTIDE SEQUENCE [LARGE SCALE GENOMIC DNA]</scope>
    <source>
        <strain evidence="7 8">DSM 22083</strain>
    </source>
</reference>
<evidence type="ECO:0000256" key="3">
    <source>
        <dbReference type="ARBA" id="ARBA00022679"/>
    </source>
</evidence>
<dbReference type="PANTHER" id="PTHR43861">
    <property type="entry name" value="TRANS-ACONITATE 2-METHYLTRANSFERASE-RELATED"/>
    <property type="match status" value="1"/>
</dbReference>
<dbReference type="EMBL" id="JACCBU010000001">
    <property type="protein sequence ID" value="NYE75161.1"/>
    <property type="molecule type" value="Genomic_DNA"/>
</dbReference>
<keyword evidence="3 5" id="KW-0808">Transferase</keyword>
<dbReference type="EC" id="2.1.1.144" evidence="5"/>
<evidence type="ECO:0000256" key="2">
    <source>
        <dbReference type="ARBA" id="ARBA00022603"/>
    </source>
</evidence>
<comment type="caution">
    <text evidence="7">The sequence shown here is derived from an EMBL/GenBank/DDBJ whole genome shotgun (WGS) entry which is preliminary data.</text>
</comment>
<evidence type="ECO:0000256" key="1">
    <source>
        <dbReference type="ARBA" id="ARBA00022490"/>
    </source>
</evidence>
<dbReference type="InterPro" id="IPR023149">
    <property type="entry name" value="Trans_acon_MeTrfase_C"/>
</dbReference>
<dbReference type="Gene3D" id="1.10.150.290">
    <property type="entry name" value="S-adenosyl-L-methionine-dependent methyltransferases"/>
    <property type="match status" value="1"/>
</dbReference>
<dbReference type="CDD" id="cd02440">
    <property type="entry name" value="AdoMet_MTases"/>
    <property type="match status" value="1"/>
</dbReference>
<keyword evidence="2 5" id="KW-0489">Methyltransferase</keyword>
<dbReference type="SUPFAM" id="SSF53335">
    <property type="entry name" value="S-adenosyl-L-methionine-dependent methyltransferases"/>
    <property type="match status" value="1"/>
</dbReference>
<proteinExistence type="inferred from homology"/>
<keyword evidence="8" id="KW-1185">Reference proteome</keyword>
<dbReference type="HAMAP" id="MF_00560">
    <property type="entry name" value="Tran_acon_Me_trans"/>
    <property type="match status" value="1"/>
</dbReference>
<feature type="domain" description="Methyltransferase" evidence="6">
    <location>
        <begin position="35"/>
        <end position="125"/>
    </location>
</feature>
<comment type="similarity">
    <text evidence="5">Belongs to the methyltransferase superfamily. Tam family.</text>
</comment>
<protein>
    <recommendedName>
        <fullName evidence="5">Trans-aconitate 2-methyltransferase</fullName>
        <ecNumber evidence="5">2.1.1.144</ecNumber>
    </recommendedName>
</protein>
<organism evidence="7 8">
    <name type="scientific">Microlunatus parietis</name>
    <dbReference type="NCBI Taxonomy" id="682979"/>
    <lineage>
        <taxon>Bacteria</taxon>
        <taxon>Bacillati</taxon>
        <taxon>Actinomycetota</taxon>
        <taxon>Actinomycetes</taxon>
        <taxon>Propionibacteriales</taxon>
        <taxon>Propionibacteriaceae</taxon>
        <taxon>Microlunatus</taxon>
    </lineage>
</organism>
<dbReference type="InterPro" id="IPR029063">
    <property type="entry name" value="SAM-dependent_MTases_sf"/>
</dbReference>
<dbReference type="AlphaFoldDB" id="A0A7Y9IDW9"/>
<keyword evidence="4 5" id="KW-0949">S-adenosyl-L-methionine</keyword>
<dbReference type="PANTHER" id="PTHR43861:SF1">
    <property type="entry name" value="TRANS-ACONITATE 2-METHYLTRANSFERASE"/>
    <property type="match status" value="1"/>
</dbReference>
<sequence length="254" mass="28616">MPVWNPSVYLQFADQRSRPFFDLVGRVDADRPRTVVDLGCGPGQLTASLAERWPSATVIGLDSSPEMIEQAQAYASDRVSFAVADLRDWQPDGPVDVIISNATLQWIPEHRDLLPILIDRLSDGGWLAFQVPGNFDQPSHVLLYELARDPRFARWTEGTALRPVIGAAEYLDDLARFGQVDAWETTYLHLLEGPDPVFRWISGTGARPVLQALPEPQRTEFVAEYQALLREAYPAREHGTVLPFRRIFVVVRKP</sequence>
<evidence type="ECO:0000259" key="6">
    <source>
        <dbReference type="Pfam" id="PF13649"/>
    </source>
</evidence>
<evidence type="ECO:0000313" key="8">
    <source>
        <dbReference type="Proteomes" id="UP000569914"/>
    </source>
</evidence>
<dbReference type="GO" id="GO:0030798">
    <property type="term" value="F:trans-aconitate 2-methyltransferase activity"/>
    <property type="evidence" value="ECO:0007669"/>
    <property type="project" value="UniProtKB-UniRule"/>
</dbReference>